<dbReference type="OrthoDB" id="4338664at2"/>
<dbReference type="KEGG" id="snq:CP978_20505"/>
<reference evidence="2 4" key="2">
    <citation type="journal article" date="2016" name="Appl. Microbiol. Biotechnol.">
        <title>Exploiting the genome sequence of Streptomyces nodosus for enhanced antibiotic production.</title>
        <authorList>
            <person name="Sweeney P."/>
            <person name="Murphy C.D."/>
            <person name="Caffrey P."/>
        </authorList>
    </citation>
    <scope>NUCLEOTIDE SEQUENCE [LARGE SCALE GENOMIC DNA]</scope>
    <source>
        <strain evidence="2 4">ATCC 14899</strain>
    </source>
</reference>
<evidence type="ECO:0000313" key="2">
    <source>
        <dbReference type="EMBL" id="AJE42090.1"/>
    </source>
</evidence>
<accession>A0A0B5DLR4</accession>
<keyword evidence="1" id="KW-1133">Transmembrane helix</keyword>
<keyword evidence="1" id="KW-0812">Transmembrane</keyword>
<dbReference type="RefSeq" id="WP_043443151.1">
    <property type="nucleotide sequence ID" value="NZ_CP009313.1"/>
</dbReference>
<dbReference type="EMBL" id="CP009313">
    <property type="protein sequence ID" value="AJE42090.1"/>
    <property type="molecule type" value="Genomic_DNA"/>
</dbReference>
<keyword evidence="4" id="KW-1185">Reference proteome</keyword>
<organism evidence="2 4">
    <name type="scientific">Streptomyces nodosus</name>
    <dbReference type="NCBI Taxonomy" id="40318"/>
    <lineage>
        <taxon>Bacteria</taxon>
        <taxon>Bacillati</taxon>
        <taxon>Actinomycetota</taxon>
        <taxon>Actinomycetes</taxon>
        <taxon>Kitasatosporales</taxon>
        <taxon>Streptomycetaceae</taxon>
        <taxon>Streptomyces</taxon>
    </lineage>
</organism>
<dbReference type="Proteomes" id="UP000325763">
    <property type="component" value="Chromosome"/>
</dbReference>
<keyword evidence="1" id="KW-0472">Membrane</keyword>
<dbReference type="HOGENOM" id="CLU_176352_1_0_11"/>
<reference evidence="3 5" key="3">
    <citation type="submission" date="2017-09" db="EMBL/GenBank/DDBJ databases">
        <title>Streptomyces genome completion.</title>
        <authorList>
            <person name="Lee N."/>
            <person name="Cho B.-K."/>
        </authorList>
    </citation>
    <scope>NUCLEOTIDE SEQUENCE [LARGE SCALE GENOMIC DNA]</scope>
    <source>
        <strain evidence="3 5">ATCC 14899</strain>
    </source>
</reference>
<feature type="transmembrane region" description="Helical" evidence="1">
    <location>
        <begin position="38"/>
        <end position="60"/>
    </location>
</feature>
<dbReference type="Proteomes" id="UP000031526">
    <property type="component" value="Chromosome"/>
</dbReference>
<dbReference type="EMBL" id="CP023747">
    <property type="protein sequence ID" value="QEV40614.1"/>
    <property type="molecule type" value="Genomic_DNA"/>
</dbReference>
<protein>
    <submittedName>
        <fullName evidence="2">Uncharacterized protein</fullName>
    </submittedName>
</protein>
<evidence type="ECO:0000256" key="1">
    <source>
        <dbReference type="SAM" id="Phobius"/>
    </source>
</evidence>
<proteinExistence type="predicted"/>
<evidence type="ECO:0000313" key="4">
    <source>
        <dbReference type="Proteomes" id="UP000031526"/>
    </source>
</evidence>
<feature type="transmembrane region" description="Helical" evidence="1">
    <location>
        <begin position="12"/>
        <end position="32"/>
    </location>
</feature>
<dbReference type="AlphaFoldDB" id="A0A0B5DLR4"/>
<sequence>MLRHEFQPGRLMAGTALIAAGVIALGNTAGVWKTPWYVIIPVVNGGLCLAAVTGLLARAIRRDRSARGRPGAERDEVPTR</sequence>
<reference evidence="4" key="1">
    <citation type="submission" date="2014-09" db="EMBL/GenBank/DDBJ databases">
        <title>Sequence of the Streptomyces nodosus genome.</title>
        <authorList>
            <person name="Sweeney P."/>
            <person name="Stephens N."/>
            <person name="Murphy C."/>
            <person name="Caffrey P."/>
        </authorList>
    </citation>
    <scope>NUCLEOTIDE SEQUENCE [LARGE SCALE GENOMIC DNA]</scope>
    <source>
        <strain evidence="4">ATCC 14899</strain>
    </source>
</reference>
<evidence type="ECO:0000313" key="3">
    <source>
        <dbReference type="EMBL" id="QEV40614.1"/>
    </source>
</evidence>
<gene>
    <name evidence="3" type="ORF">CP978_20505</name>
    <name evidence="2" type="ORF">SNOD_20170</name>
</gene>
<evidence type="ECO:0000313" key="5">
    <source>
        <dbReference type="Proteomes" id="UP000325763"/>
    </source>
</evidence>
<name>A0A0B5DLR4_9ACTN</name>